<comment type="subcellular location">
    <subcellularLocation>
        <location evidence="1">Cytoplasm</location>
    </subcellularLocation>
</comment>
<proteinExistence type="evidence at transcript level"/>
<protein>
    <submittedName>
        <fullName evidence="10">Putative tnf receptor-associated factor</fullName>
    </submittedName>
</protein>
<accession>V5IF75</accession>
<evidence type="ECO:0000256" key="3">
    <source>
        <dbReference type="ARBA" id="ARBA00022723"/>
    </source>
</evidence>
<dbReference type="Pfam" id="PF00097">
    <property type="entry name" value="zf-C3HC4"/>
    <property type="match status" value="1"/>
</dbReference>
<dbReference type="PROSITE" id="PS50089">
    <property type="entry name" value="ZF_RING_2"/>
    <property type="match status" value="1"/>
</dbReference>
<dbReference type="PANTHER" id="PTHR10131">
    <property type="entry name" value="TNF RECEPTOR ASSOCIATED FACTOR"/>
    <property type="match status" value="1"/>
</dbReference>
<feature type="domain" description="RING-type" evidence="8">
    <location>
        <begin position="30"/>
        <end position="68"/>
    </location>
</feature>
<dbReference type="InterPro" id="IPR001293">
    <property type="entry name" value="Znf_TRAF"/>
</dbReference>
<dbReference type="GO" id="GO:0005164">
    <property type="term" value="F:tumor necrosis factor receptor binding"/>
    <property type="evidence" value="ECO:0007669"/>
    <property type="project" value="TreeGrafter"/>
</dbReference>
<dbReference type="SMART" id="SM00184">
    <property type="entry name" value="RING"/>
    <property type="match status" value="1"/>
</dbReference>
<keyword evidence="5 7" id="KW-0863">Zinc-finger</keyword>
<keyword evidence="2" id="KW-0963">Cytoplasm</keyword>
<keyword evidence="3 7" id="KW-0479">Metal-binding</keyword>
<dbReference type="InterPro" id="IPR001841">
    <property type="entry name" value="Znf_RING"/>
</dbReference>
<evidence type="ECO:0000256" key="4">
    <source>
        <dbReference type="ARBA" id="ARBA00022737"/>
    </source>
</evidence>
<evidence type="ECO:0000256" key="1">
    <source>
        <dbReference type="ARBA" id="ARBA00004496"/>
    </source>
</evidence>
<feature type="domain" description="TRAF-type" evidence="9">
    <location>
        <begin position="112"/>
        <end position="150"/>
    </location>
</feature>
<dbReference type="GO" id="GO:0008270">
    <property type="term" value="F:zinc ion binding"/>
    <property type="evidence" value="ECO:0007669"/>
    <property type="project" value="UniProtKB-KW"/>
</dbReference>
<dbReference type="Gene3D" id="2.60.210.10">
    <property type="entry name" value="Apoptosis, Tumor Necrosis Factor Receptor Associated Protein 2, Chain A"/>
    <property type="match status" value="1"/>
</dbReference>
<dbReference type="SUPFAM" id="SSF49599">
    <property type="entry name" value="TRAF domain-like"/>
    <property type="match status" value="2"/>
</dbReference>
<dbReference type="SUPFAM" id="SSF57850">
    <property type="entry name" value="RING/U-box"/>
    <property type="match status" value="1"/>
</dbReference>
<reference evidence="10" key="1">
    <citation type="journal article" date="2015" name="Sci. Rep.">
        <title>Tissue- and time-dependent transcription in Ixodes ricinus salivary glands and midguts when blood feeding on the vertebrate host.</title>
        <authorList>
            <person name="Kotsyfakis M."/>
            <person name="Schwarz A."/>
            <person name="Erhart J."/>
            <person name="Ribeiro J.M."/>
        </authorList>
    </citation>
    <scope>NUCLEOTIDE SEQUENCE</scope>
    <source>
        <tissue evidence="10">Salivary gland and midgut</tissue>
    </source>
</reference>
<dbReference type="PANTHER" id="PTHR10131:SF138">
    <property type="entry name" value="RE66324P"/>
    <property type="match status" value="1"/>
</dbReference>
<dbReference type="AlphaFoldDB" id="V5IF75"/>
<evidence type="ECO:0000256" key="7">
    <source>
        <dbReference type="PROSITE-ProRule" id="PRU00207"/>
    </source>
</evidence>
<evidence type="ECO:0000259" key="9">
    <source>
        <dbReference type="PROSITE" id="PS50145"/>
    </source>
</evidence>
<dbReference type="InterPro" id="IPR013083">
    <property type="entry name" value="Znf_RING/FYVE/PHD"/>
</dbReference>
<evidence type="ECO:0000256" key="6">
    <source>
        <dbReference type="ARBA" id="ARBA00022833"/>
    </source>
</evidence>
<evidence type="ECO:0000259" key="8">
    <source>
        <dbReference type="PROSITE" id="PS50089"/>
    </source>
</evidence>
<feature type="zinc finger region" description="TRAF-type" evidence="7">
    <location>
        <begin position="112"/>
        <end position="150"/>
    </location>
</feature>
<dbReference type="GO" id="GO:0005737">
    <property type="term" value="C:cytoplasm"/>
    <property type="evidence" value="ECO:0007669"/>
    <property type="project" value="UniProtKB-SubCell"/>
</dbReference>
<dbReference type="GO" id="GO:0043122">
    <property type="term" value="P:regulation of canonical NF-kappaB signal transduction"/>
    <property type="evidence" value="ECO:0007669"/>
    <property type="project" value="TreeGrafter"/>
</dbReference>
<dbReference type="InterPro" id="IPR017907">
    <property type="entry name" value="Znf_RING_CS"/>
</dbReference>
<dbReference type="Pfam" id="PF21355">
    <property type="entry name" value="TRAF-mep_MATH"/>
    <property type="match status" value="1"/>
</dbReference>
<organism evidence="10">
    <name type="scientific">Ixodes ricinus</name>
    <name type="common">Common tick</name>
    <name type="synonym">Acarus ricinus</name>
    <dbReference type="NCBI Taxonomy" id="34613"/>
    <lineage>
        <taxon>Eukaryota</taxon>
        <taxon>Metazoa</taxon>
        <taxon>Ecdysozoa</taxon>
        <taxon>Arthropoda</taxon>
        <taxon>Chelicerata</taxon>
        <taxon>Arachnida</taxon>
        <taxon>Acari</taxon>
        <taxon>Parasitiformes</taxon>
        <taxon>Ixodida</taxon>
        <taxon>Ixodoidea</taxon>
        <taxon>Ixodidae</taxon>
        <taxon>Ixodinae</taxon>
        <taxon>Ixodes</taxon>
    </lineage>
</organism>
<evidence type="ECO:0000256" key="5">
    <source>
        <dbReference type="ARBA" id="ARBA00022771"/>
    </source>
</evidence>
<keyword evidence="10" id="KW-0675">Receptor</keyword>
<dbReference type="InterPro" id="IPR049342">
    <property type="entry name" value="TRAF1-6_MATH_dom"/>
</dbReference>
<dbReference type="EMBL" id="GANP01008927">
    <property type="protein sequence ID" value="JAB75541.1"/>
    <property type="molecule type" value="mRNA"/>
</dbReference>
<dbReference type="GO" id="GO:0009898">
    <property type="term" value="C:cytoplasmic side of plasma membrane"/>
    <property type="evidence" value="ECO:0007669"/>
    <property type="project" value="TreeGrafter"/>
</dbReference>
<evidence type="ECO:0000256" key="2">
    <source>
        <dbReference type="ARBA" id="ARBA00022490"/>
    </source>
</evidence>
<evidence type="ECO:0000313" key="10">
    <source>
        <dbReference type="EMBL" id="JAB75541.1"/>
    </source>
</evidence>
<dbReference type="InterPro" id="IPR018957">
    <property type="entry name" value="Znf_C3HC4_RING-type"/>
</dbReference>
<dbReference type="InterPro" id="IPR008974">
    <property type="entry name" value="TRAF-like"/>
</dbReference>
<dbReference type="PROSITE" id="PS50145">
    <property type="entry name" value="ZF_TRAF"/>
    <property type="match status" value="1"/>
</dbReference>
<keyword evidence="6 7" id="KW-0862">Zinc</keyword>
<sequence length="444" mass="50126">MTSYRVADFSDIFDWRPMLFQEPIVAHRACALCGIVYKKAVRLPCLHTMCTKCLAQCVERGSACPVDQKPFCEDDVEQLETSLDYILKRKVACWNALKGCSFIGPAASLLDHYKECEFSVVPCCLCRSSVLQRDVLEHFRNGCSIHEAKCVPTNSPATEDLKHVSTACLEMRSAMGKISEDLMSLQTSLNQCSENITVEGTKCKVQWEAETARLAEQLNNLSTACTAGFAEELQLLRTIMADYKEHVSKTLDLQLRDLRTICTTQVPKAMQVALQAATADYKKHVSKELSLLTLSKPTRVHWYIEGWTDLKKQALESGLKSLDGPKSNMYGYSVCQRVQLTRKDDEVSFSCFMKIHPGDNDLQLEWPFRKVYTLGIIHPKDQSNVISHKVNPVYCGENVQHCFLRPKGKENVGCGNRNLTTVEKLEMDGFIQSDTLHMFLEIEP</sequence>
<dbReference type="PROSITE" id="PS00518">
    <property type="entry name" value="ZF_RING_1"/>
    <property type="match status" value="1"/>
</dbReference>
<dbReference type="Gene3D" id="3.30.40.10">
    <property type="entry name" value="Zinc/RING finger domain, C3HC4 (zinc finger)"/>
    <property type="match status" value="2"/>
</dbReference>
<keyword evidence="4" id="KW-0677">Repeat</keyword>
<name>V5IF75_IXORI</name>